<keyword evidence="9" id="KW-1185">Reference proteome</keyword>
<accession>A0A9P8KYP3</accession>
<evidence type="ECO:0000313" key="8">
    <source>
        <dbReference type="EMBL" id="KAH0538123.1"/>
    </source>
</evidence>
<feature type="compositionally biased region" description="Polar residues" evidence="6">
    <location>
        <begin position="649"/>
        <end position="661"/>
    </location>
</feature>
<dbReference type="GO" id="GO:0005737">
    <property type="term" value="C:cytoplasm"/>
    <property type="evidence" value="ECO:0007669"/>
    <property type="project" value="TreeGrafter"/>
</dbReference>
<feature type="region of interest" description="Disordered" evidence="6">
    <location>
        <begin position="453"/>
        <end position="548"/>
    </location>
</feature>
<sequence length="1097" mass="118475">MRPIKYPLQLSKNTGNKSPPSPGLAVAGEENQGSRSVSPGEKYRFDRQSRGLGFGEAPEDPSMQHSALSGLEKSGAGSLSGLAAISSPLKRSDGIMNLDQATLGSPLAKRRSLHGASFGPDFDIFDHTPPSSHFDSRNDGTGQDSEMTSNPNSIACHVLTPPIQSMTRRSSSLRKSTLQQRHGEKPNYLRSRPGASDLGFEFATPGPPPRVRGRVSLDSFMPPGSRDSPFSQGHLPSASIHMLSQQSQDLHHGINQPHQPHPLSRAMTTSSSGSSLGDLLADSPTHAPIHPPANPRPIIDFSKSLPVGSSRPLFREPVSREPSTGVLSTESSFATPQNYRSVRPNQAAFMSTGLISKRNRNSDDRQMAGAGSKAQMPDTPCKRPTSIFSAPTANVPEAPTAKTRQVHHEFGTPSTPFNPHTTRPTPGTFGKGASVFGSGFVKSGISRRGSFISVDGDDGLESPSNKGRARGQSLSGSDVDFPPTPTKQSCGPGSAQQGSGRSQGGGLFGQRSLDDGSGSATTSAIGRESQQSCKLSPIGNPMENASGESDIIMDDSPTPAPATVFLLSPTTTTSALACSRLLRVSRTMSPTSVRKKSNFPSPLSCPENVGYTKTRDHPTASPLGRRDYFEQVSPRTPQENILPPDPSGLSISAQGDRNSNVPVPDGGSSAMMLPPATPTAGREYFARFQIRRPHITPLNGFVSVDMDESLTSRFNKVELIGTGEFSQVYRVTQSQSYFQTRTKLSSTEGPTQTSPPDRVFAVKKSRSAYSGTRDRQRKLQEVVILKALGQSDHIVQLIDSWEEKNHLYMQTEFCEEGSLDLFLAQVGRKARLDDFRIWKILLELSLGVKQIHDSGFIHLDLKPANILITFEGVLKIADFGMASEWPAPAGIEGEGDREYIGPEILMGKFDKPADIFALGLIMLEIAGNVELPDNGPSWQKLRTGDMSDVPSLTFSDGGSTVFRDQSGNPLTRESSLEEFFRSDSGEEGFGSQKQLGRQLKDKPLGEDSTSGFNLSYRDETLRAPTFMTDPQNDQALERIVGWMISPSPTDRPLPDQILGTVGVKWVEVRRRAGATVFEGNWGPADEAFVDDSEMMDV</sequence>
<organism evidence="8 9">
    <name type="scientific">Glutinoglossum americanum</name>
    <dbReference type="NCBI Taxonomy" id="1670608"/>
    <lineage>
        <taxon>Eukaryota</taxon>
        <taxon>Fungi</taxon>
        <taxon>Dikarya</taxon>
        <taxon>Ascomycota</taxon>
        <taxon>Pezizomycotina</taxon>
        <taxon>Geoglossomycetes</taxon>
        <taxon>Geoglossales</taxon>
        <taxon>Geoglossaceae</taxon>
        <taxon>Glutinoglossum</taxon>
    </lineage>
</organism>
<dbReference type="AlphaFoldDB" id="A0A9P8KYP3"/>
<dbReference type="InterPro" id="IPR008271">
    <property type="entry name" value="Ser/Thr_kinase_AS"/>
</dbReference>
<reference evidence="8" key="1">
    <citation type="submission" date="2021-03" db="EMBL/GenBank/DDBJ databases">
        <title>Comparative genomics and phylogenomic investigation of the class Geoglossomycetes provide insights into ecological specialization and systematics.</title>
        <authorList>
            <person name="Melie T."/>
            <person name="Pirro S."/>
            <person name="Miller A.N."/>
            <person name="Quandt A."/>
        </authorList>
    </citation>
    <scope>NUCLEOTIDE SEQUENCE</scope>
    <source>
        <strain evidence="8">GBOQ0MN5Z8</strain>
    </source>
</reference>
<feature type="compositionally biased region" description="Polar residues" evidence="6">
    <location>
        <begin position="955"/>
        <end position="973"/>
    </location>
</feature>
<proteinExistence type="inferred from homology"/>
<dbReference type="GO" id="GO:0110031">
    <property type="term" value="P:negative regulation of G2/MI transition of meiotic cell cycle"/>
    <property type="evidence" value="ECO:0007669"/>
    <property type="project" value="TreeGrafter"/>
</dbReference>
<feature type="region of interest" description="Disordered" evidence="6">
    <location>
        <begin position="358"/>
        <end position="381"/>
    </location>
</feature>
<dbReference type="OrthoDB" id="5337378at2759"/>
<dbReference type="GO" id="GO:0005634">
    <property type="term" value="C:nucleus"/>
    <property type="evidence" value="ECO:0007669"/>
    <property type="project" value="TreeGrafter"/>
</dbReference>
<dbReference type="Gene3D" id="1.10.510.10">
    <property type="entry name" value="Transferase(Phosphotransferase) domain 1"/>
    <property type="match status" value="1"/>
</dbReference>
<dbReference type="FunFam" id="1.10.510.10:FF:000536">
    <property type="entry name" value="Cyclin-dependent kinase WEE1"/>
    <property type="match status" value="1"/>
</dbReference>
<feature type="region of interest" description="Disordered" evidence="6">
    <location>
        <begin position="955"/>
        <end position="974"/>
    </location>
</feature>
<evidence type="ECO:0000256" key="4">
    <source>
        <dbReference type="ARBA" id="ARBA00022840"/>
    </source>
</evidence>
<keyword evidence="2" id="KW-0547">Nucleotide-binding</keyword>
<dbReference type="FunFam" id="3.30.200.20:FF:000611">
    <property type="entry name" value="Protein kinase, putative"/>
    <property type="match status" value="1"/>
</dbReference>
<gene>
    <name evidence="8" type="ORF">FGG08_005285</name>
</gene>
<dbReference type="PROSITE" id="PS00108">
    <property type="entry name" value="PROTEIN_KINASE_ST"/>
    <property type="match status" value="1"/>
</dbReference>
<evidence type="ECO:0000256" key="2">
    <source>
        <dbReference type="ARBA" id="ARBA00022741"/>
    </source>
</evidence>
<dbReference type="PANTHER" id="PTHR11042">
    <property type="entry name" value="EUKARYOTIC TRANSLATION INITIATION FACTOR 2-ALPHA KINASE EIF2-ALPHA KINASE -RELATED"/>
    <property type="match status" value="1"/>
</dbReference>
<feature type="region of interest" description="Disordered" evidence="6">
    <location>
        <begin position="592"/>
        <end position="667"/>
    </location>
</feature>
<feature type="region of interest" description="Disordered" evidence="6">
    <location>
        <begin position="121"/>
        <end position="211"/>
    </location>
</feature>
<dbReference type="EMBL" id="JAGHQL010000122">
    <property type="protein sequence ID" value="KAH0538123.1"/>
    <property type="molecule type" value="Genomic_DNA"/>
</dbReference>
<dbReference type="InterPro" id="IPR000719">
    <property type="entry name" value="Prot_kinase_dom"/>
</dbReference>
<feature type="compositionally biased region" description="Polar residues" evidence="6">
    <location>
        <begin position="412"/>
        <end position="425"/>
    </location>
</feature>
<dbReference type="GO" id="GO:0004713">
    <property type="term" value="F:protein tyrosine kinase activity"/>
    <property type="evidence" value="ECO:0007669"/>
    <property type="project" value="TreeGrafter"/>
</dbReference>
<dbReference type="Proteomes" id="UP000698800">
    <property type="component" value="Unassembled WGS sequence"/>
</dbReference>
<feature type="compositionally biased region" description="Polar residues" evidence="6">
    <location>
        <begin position="321"/>
        <end position="340"/>
    </location>
</feature>
<dbReference type="PROSITE" id="PS50011">
    <property type="entry name" value="PROTEIN_KINASE_DOM"/>
    <property type="match status" value="1"/>
</dbReference>
<feature type="region of interest" description="Disordered" evidence="6">
    <location>
        <begin position="245"/>
        <end position="278"/>
    </location>
</feature>
<keyword evidence="3" id="KW-0418">Kinase</keyword>
<feature type="domain" description="Protein kinase" evidence="7">
    <location>
        <begin position="714"/>
        <end position="1066"/>
    </location>
</feature>
<dbReference type="SUPFAM" id="SSF56112">
    <property type="entry name" value="Protein kinase-like (PK-like)"/>
    <property type="match status" value="1"/>
</dbReference>
<comment type="caution">
    <text evidence="8">The sequence shown here is derived from an EMBL/GenBank/DDBJ whole genome shotgun (WGS) entry which is preliminary data.</text>
</comment>
<evidence type="ECO:0000256" key="3">
    <source>
        <dbReference type="ARBA" id="ARBA00022777"/>
    </source>
</evidence>
<feature type="compositionally biased region" description="Low complexity" evidence="6">
    <location>
        <begin position="263"/>
        <end position="278"/>
    </location>
</feature>
<dbReference type="Gene3D" id="3.30.200.20">
    <property type="entry name" value="Phosphorylase Kinase, domain 1"/>
    <property type="match status" value="1"/>
</dbReference>
<feature type="compositionally biased region" description="Basic and acidic residues" evidence="6">
    <location>
        <begin position="613"/>
        <end position="629"/>
    </location>
</feature>
<feature type="compositionally biased region" description="Polar residues" evidence="6">
    <location>
        <begin position="518"/>
        <end position="534"/>
    </location>
</feature>
<dbReference type="GO" id="GO:0005524">
    <property type="term" value="F:ATP binding"/>
    <property type="evidence" value="ECO:0007669"/>
    <property type="project" value="UniProtKB-KW"/>
</dbReference>
<feature type="compositionally biased region" description="Polar residues" evidence="6">
    <location>
        <begin position="129"/>
        <end position="153"/>
    </location>
</feature>
<feature type="compositionally biased region" description="Low complexity" evidence="6">
    <location>
        <begin position="491"/>
        <end position="500"/>
    </location>
</feature>
<evidence type="ECO:0000256" key="6">
    <source>
        <dbReference type="SAM" id="MobiDB-lite"/>
    </source>
</evidence>
<feature type="compositionally biased region" description="Low complexity" evidence="6">
    <location>
        <begin position="167"/>
        <end position="180"/>
    </location>
</feature>
<name>A0A9P8KYP3_9PEZI</name>
<keyword evidence="4" id="KW-0067">ATP-binding</keyword>
<feature type="compositionally biased region" description="Low complexity" evidence="6">
    <location>
        <begin position="66"/>
        <end position="76"/>
    </location>
</feature>
<dbReference type="SMART" id="SM00220">
    <property type="entry name" value="S_TKc"/>
    <property type="match status" value="1"/>
</dbReference>
<feature type="region of interest" description="Disordered" evidence="6">
    <location>
        <begin position="1"/>
        <end position="76"/>
    </location>
</feature>
<feature type="region of interest" description="Disordered" evidence="6">
    <location>
        <begin position="979"/>
        <end position="1013"/>
    </location>
</feature>
<evidence type="ECO:0000256" key="1">
    <source>
        <dbReference type="ARBA" id="ARBA00022679"/>
    </source>
</evidence>
<dbReference type="Pfam" id="PF00069">
    <property type="entry name" value="Pkinase"/>
    <property type="match status" value="1"/>
</dbReference>
<evidence type="ECO:0000313" key="9">
    <source>
        <dbReference type="Proteomes" id="UP000698800"/>
    </source>
</evidence>
<dbReference type="InterPro" id="IPR011009">
    <property type="entry name" value="Kinase-like_dom_sf"/>
</dbReference>
<protein>
    <recommendedName>
        <fullName evidence="7">Protein kinase domain-containing protein</fullName>
    </recommendedName>
</protein>
<dbReference type="PANTHER" id="PTHR11042:SF196">
    <property type="entry name" value="MITOSIS INHIBITOR PROTEIN KINASE SWE1"/>
    <property type="match status" value="1"/>
</dbReference>
<evidence type="ECO:0000256" key="5">
    <source>
        <dbReference type="ARBA" id="ARBA00037982"/>
    </source>
</evidence>
<keyword evidence="1" id="KW-0808">Transferase</keyword>
<evidence type="ECO:0000259" key="7">
    <source>
        <dbReference type="PROSITE" id="PS50011"/>
    </source>
</evidence>
<comment type="similarity">
    <text evidence="5">Belongs to the protein kinase superfamily. Ser/Thr protein kinase family. GCN2 subfamily.</text>
</comment>
<feature type="region of interest" description="Disordered" evidence="6">
    <location>
        <begin position="409"/>
        <end position="431"/>
    </location>
</feature>
<feature type="region of interest" description="Disordered" evidence="6">
    <location>
        <begin position="311"/>
        <end position="340"/>
    </location>
</feature>
<dbReference type="InterPro" id="IPR050339">
    <property type="entry name" value="CC_SR_Kinase"/>
</dbReference>